<dbReference type="AlphaFoldDB" id="A0A1F7VFR9"/>
<keyword evidence="1" id="KW-1133">Transmembrane helix</keyword>
<feature type="transmembrane region" description="Helical" evidence="1">
    <location>
        <begin position="212"/>
        <end position="231"/>
    </location>
</feature>
<evidence type="ECO:0000313" key="3">
    <source>
        <dbReference type="Proteomes" id="UP000178264"/>
    </source>
</evidence>
<dbReference type="Proteomes" id="UP000178264">
    <property type="component" value="Unassembled WGS sequence"/>
</dbReference>
<keyword evidence="1" id="KW-0812">Transmembrane</keyword>
<proteinExistence type="predicted"/>
<feature type="transmembrane region" description="Helical" evidence="1">
    <location>
        <begin position="171"/>
        <end position="191"/>
    </location>
</feature>
<comment type="caution">
    <text evidence="2">The sequence shown here is derived from an EMBL/GenBank/DDBJ whole genome shotgun (WGS) entry which is preliminary data.</text>
</comment>
<name>A0A1F7VFR9_9BACT</name>
<organism evidence="2 3">
    <name type="scientific">Candidatus Uhrbacteria bacterium RIFCSPLOWO2_02_FULL_49_11</name>
    <dbReference type="NCBI Taxonomy" id="1802409"/>
    <lineage>
        <taxon>Bacteria</taxon>
        <taxon>Candidatus Uhriibacteriota</taxon>
    </lineage>
</organism>
<evidence type="ECO:0000313" key="2">
    <source>
        <dbReference type="EMBL" id="OGL88978.1"/>
    </source>
</evidence>
<keyword evidence="1" id="KW-0472">Membrane</keyword>
<evidence type="ECO:0000256" key="1">
    <source>
        <dbReference type="SAM" id="Phobius"/>
    </source>
</evidence>
<feature type="transmembrane region" description="Helical" evidence="1">
    <location>
        <begin position="142"/>
        <end position="159"/>
    </location>
</feature>
<protein>
    <submittedName>
        <fullName evidence="2">Uncharacterized protein</fullName>
    </submittedName>
</protein>
<dbReference type="EMBL" id="MGER01000004">
    <property type="protein sequence ID" value="OGL88978.1"/>
    <property type="molecule type" value="Genomic_DNA"/>
</dbReference>
<sequence>MADTEAKSNIPVPGITSDAQRIAQLKREAKSGDDFEKFSQYALEQGQARAYRRMRRMAKTAEMRKAIHAMNIGQSLGAGAQAAKEGKMGGVMGQVAAAGRGKEEEWMRENEAQRRAWKTEQGLKNKAKALLKRPKKLQGIQARPHSFIVWLILIGIAVFKDCLDVGTIELISWLDWIVDALIGLTFWAMLGKNNLSFATRLIRSLGPALMEMIPFLGIVPVWTFSVIYIYFRSEVETKLPAPPEKKKLPG</sequence>
<reference evidence="2 3" key="1">
    <citation type="journal article" date="2016" name="Nat. Commun.">
        <title>Thousands of microbial genomes shed light on interconnected biogeochemical processes in an aquifer system.</title>
        <authorList>
            <person name="Anantharaman K."/>
            <person name="Brown C.T."/>
            <person name="Hug L.A."/>
            <person name="Sharon I."/>
            <person name="Castelle C.J."/>
            <person name="Probst A.J."/>
            <person name="Thomas B.C."/>
            <person name="Singh A."/>
            <person name="Wilkins M.J."/>
            <person name="Karaoz U."/>
            <person name="Brodie E.L."/>
            <person name="Williams K.H."/>
            <person name="Hubbard S.S."/>
            <person name="Banfield J.F."/>
        </authorList>
    </citation>
    <scope>NUCLEOTIDE SEQUENCE [LARGE SCALE GENOMIC DNA]</scope>
</reference>
<accession>A0A1F7VFR9</accession>
<gene>
    <name evidence="2" type="ORF">A3I42_01585</name>
</gene>